<evidence type="ECO:0000313" key="1">
    <source>
        <dbReference type="EMBL" id="DAD70441.1"/>
    </source>
</evidence>
<reference evidence="1" key="1">
    <citation type="journal article" date="2021" name="Proc. Natl. Acad. Sci. U.S.A.">
        <title>A Catalog of Tens of Thousands of Viruses from Human Metagenomes Reveals Hidden Associations with Chronic Diseases.</title>
        <authorList>
            <person name="Tisza M.J."/>
            <person name="Buck C.B."/>
        </authorList>
    </citation>
    <scope>NUCLEOTIDE SEQUENCE</scope>
    <source>
        <strain evidence="1">CtnhN1</strain>
    </source>
</reference>
<accession>A0A8S5LKH7</accession>
<organism evidence="1">
    <name type="scientific">Siphoviridae sp. ctnhN1</name>
    <dbReference type="NCBI Taxonomy" id="2827589"/>
    <lineage>
        <taxon>Viruses</taxon>
        <taxon>Duplodnaviria</taxon>
        <taxon>Heunggongvirae</taxon>
        <taxon>Uroviricota</taxon>
        <taxon>Caudoviricetes</taxon>
    </lineage>
</organism>
<sequence length="145" mass="16174">MASFSVSVTATGSTTAVLNGTFYGDSYHDRARAIYVTGILGYGYYLTSNEDSGANNTFTDSFDGLTPGKTYDWEAVLCYWDTNLNQWVETSYSDSGSFTTEGGGTSGGAVYIYTDMWRAYTPYIYTDTWRPYNAEIYTDSWWESG</sequence>
<protein>
    <submittedName>
        <fullName evidence="1">Uncharacterized protein</fullName>
    </submittedName>
</protein>
<proteinExistence type="predicted"/>
<name>A0A8S5LKH7_9CAUD</name>
<dbReference type="EMBL" id="BK015865">
    <property type="protein sequence ID" value="DAD70441.1"/>
    <property type="molecule type" value="Genomic_DNA"/>
</dbReference>